<feature type="transmembrane region" description="Helical" evidence="1">
    <location>
        <begin position="7"/>
        <end position="29"/>
    </location>
</feature>
<dbReference type="Proteomes" id="UP000306261">
    <property type="component" value="Segment"/>
</dbReference>
<protein>
    <recommendedName>
        <fullName evidence="4">Transmembrane protein</fullName>
    </recommendedName>
</protein>
<organism evidence="2 3">
    <name type="scientific">Ralstonia phage RsoM1USA</name>
    <dbReference type="NCBI Taxonomy" id="2991867"/>
    <lineage>
        <taxon>Viruses</taxon>
        <taxon>Duplodnaviria</taxon>
        <taxon>Heunggongvirae</taxon>
        <taxon>Uroviricota</taxon>
        <taxon>Caudoviricetes</taxon>
        <taxon>Peduoviridae</taxon>
        <taxon>Aresaunavirus</taxon>
        <taxon>Aresaunavirus RsoM1USA</taxon>
    </lineage>
</organism>
<dbReference type="EMBL" id="MG747435">
    <property type="protein sequence ID" value="AVP40036.1"/>
    <property type="molecule type" value="Genomic_DNA"/>
</dbReference>
<evidence type="ECO:0008006" key="4">
    <source>
        <dbReference type="Google" id="ProtNLM"/>
    </source>
</evidence>
<evidence type="ECO:0000313" key="3">
    <source>
        <dbReference type="Proteomes" id="UP000306261"/>
    </source>
</evidence>
<name>A0A9W3Y7C6_9CAUD</name>
<keyword evidence="1" id="KW-0812">Transmembrane</keyword>
<proteinExistence type="predicted"/>
<sequence>MTAAQIVVLAGTLAAMVATVGVFCVWMAHNAMPIEQPNHGGRRHALFAAVVPVVVAVAALCLFREVL</sequence>
<keyword evidence="1" id="KW-0472">Membrane</keyword>
<reference evidence="2 3" key="1">
    <citation type="submission" date="2018-01" db="EMBL/GenBank/DDBJ databases">
        <authorList>
            <person name="Addy H.S."/>
            <person name="Ahmad A.A."/>
            <person name="Huang Q."/>
        </authorList>
    </citation>
    <scope>NUCLEOTIDE SEQUENCE [LARGE SCALE GENOMIC DNA]</scope>
</reference>
<accession>A0A9W3Y7C6</accession>
<evidence type="ECO:0000313" key="2">
    <source>
        <dbReference type="EMBL" id="AVP40036.1"/>
    </source>
</evidence>
<keyword evidence="3" id="KW-1185">Reference proteome</keyword>
<evidence type="ECO:0000256" key="1">
    <source>
        <dbReference type="SAM" id="Phobius"/>
    </source>
</evidence>
<keyword evidence="1" id="KW-1133">Transmembrane helix</keyword>
<feature type="transmembrane region" description="Helical" evidence="1">
    <location>
        <begin position="44"/>
        <end position="63"/>
    </location>
</feature>
<gene>
    <name evidence="2" type="ORF">RsoM1USA_44</name>
</gene>